<reference evidence="2 3" key="1">
    <citation type="journal article" date="2023" name="Genome Announc.">
        <title>Pan-Genome Analyses of the Genus Cohnella and Proposal of the Novel Species Cohnella silvisoli sp. nov., Isolated from Forest Soil.</title>
        <authorList>
            <person name="Wang C."/>
            <person name="Mao L."/>
            <person name="Bao G."/>
            <person name="Zhu H."/>
        </authorList>
    </citation>
    <scope>NUCLEOTIDE SEQUENCE [LARGE SCALE GENOMIC DNA]</scope>
    <source>
        <strain evidence="2 3">NL03-T5-1</strain>
    </source>
</reference>
<organism evidence="2 3">
    <name type="scientific">Cohnella silvisoli</name>
    <dbReference type="NCBI Taxonomy" id="2873699"/>
    <lineage>
        <taxon>Bacteria</taxon>
        <taxon>Bacillati</taxon>
        <taxon>Bacillota</taxon>
        <taxon>Bacilli</taxon>
        <taxon>Bacillales</taxon>
        <taxon>Paenibacillaceae</taxon>
        <taxon>Cohnella</taxon>
    </lineage>
</organism>
<feature type="domain" description="KilA-N DNA-binding" evidence="1">
    <location>
        <begin position="26"/>
        <end position="107"/>
    </location>
</feature>
<evidence type="ECO:0000313" key="3">
    <source>
        <dbReference type="Proteomes" id="UP001493487"/>
    </source>
</evidence>
<name>A0ABV1L4L0_9BACL</name>
<dbReference type="RefSeq" id="WP_232189778.1">
    <property type="nucleotide sequence ID" value="NZ_JAIOAP010000023.1"/>
</dbReference>
<dbReference type="Pfam" id="PF10543">
    <property type="entry name" value="ORF6N"/>
    <property type="match status" value="1"/>
</dbReference>
<evidence type="ECO:0000313" key="2">
    <source>
        <dbReference type="EMBL" id="MEQ4486697.1"/>
    </source>
</evidence>
<protein>
    <submittedName>
        <fullName evidence="2">ORF6N domain-containing protein</fullName>
    </submittedName>
</protein>
<comment type="caution">
    <text evidence="2">The sequence shown here is derived from an EMBL/GenBank/DDBJ whole genome shotgun (WGS) entry which is preliminary data.</text>
</comment>
<dbReference type="InterPro" id="IPR018873">
    <property type="entry name" value="KilA-N_DNA-bd_domain"/>
</dbReference>
<keyword evidence="3" id="KW-1185">Reference proteome</keyword>
<dbReference type="EMBL" id="JASKHM010000024">
    <property type="protein sequence ID" value="MEQ4486697.1"/>
    <property type="molecule type" value="Genomic_DNA"/>
</dbReference>
<proteinExistence type="predicted"/>
<evidence type="ECO:0000259" key="1">
    <source>
        <dbReference type="Pfam" id="PF10543"/>
    </source>
</evidence>
<dbReference type="Proteomes" id="UP001493487">
    <property type="component" value="Unassembled WGS sequence"/>
</dbReference>
<accession>A0ABV1L4L0</accession>
<gene>
    <name evidence="2" type="ORF">QJS35_30405</name>
</gene>
<sequence>MDKPTINGKVIISGIEVPNIAGGFGRDRKSILAKTVSDIHRKDLKHVNEAVNNNRDRFKNGIDLMDVKGTSFAVDLVDSGILTQNALNAANNVYLLSERGYAKILKIFDDDMAWDKYEEILDGYFRAKESANIDDLSPILQFMIKTELAQKELKKEVAVLNSGFNVLTENLTAIPDASKVKDMVADLARWAHIEHDQAYNKIYDILLDQYGIDVRRRVKNERQRINEERIAKTGKPFAESTLKGKATGIDVMVRMGVLDKFHSILVGLMAKAKRDNTQIQRRNDQ</sequence>